<reference evidence="1 2" key="1">
    <citation type="journal article" date="2021" name="Appl. Environ. Microbiol.">
        <title>Genetic linkage and physical mapping for an oyster mushroom Pleurotus cornucopiae and QTL analysis for the trait cap color.</title>
        <authorList>
            <person name="Zhang Y."/>
            <person name="Gao W."/>
            <person name="Sonnenberg A."/>
            <person name="Chen Q."/>
            <person name="Zhang J."/>
            <person name="Huang C."/>
        </authorList>
    </citation>
    <scope>NUCLEOTIDE SEQUENCE [LARGE SCALE GENOMIC DNA]</scope>
    <source>
        <strain evidence="1">CCMSSC00406</strain>
    </source>
</reference>
<name>A0ACB7IWH4_PLECO</name>
<organism evidence="1 2">
    <name type="scientific">Pleurotus cornucopiae</name>
    <name type="common">Cornucopia mushroom</name>
    <dbReference type="NCBI Taxonomy" id="5321"/>
    <lineage>
        <taxon>Eukaryota</taxon>
        <taxon>Fungi</taxon>
        <taxon>Dikarya</taxon>
        <taxon>Basidiomycota</taxon>
        <taxon>Agaricomycotina</taxon>
        <taxon>Agaricomycetes</taxon>
        <taxon>Agaricomycetidae</taxon>
        <taxon>Agaricales</taxon>
        <taxon>Pleurotineae</taxon>
        <taxon>Pleurotaceae</taxon>
        <taxon>Pleurotus</taxon>
    </lineage>
</organism>
<keyword evidence="2" id="KW-1185">Reference proteome</keyword>
<evidence type="ECO:0000313" key="1">
    <source>
        <dbReference type="EMBL" id="KAG9222206.1"/>
    </source>
</evidence>
<comment type="caution">
    <text evidence="1">The sequence shown here is derived from an EMBL/GenBank/DDBJ whole genome shotgun (WGS) entry which is preliminary data.</text>
</comment>
<gene>
    <name evidence="1" type="ORF">CCMSSC00406_0006503</name>
</gene>
<evidence type="ECO:0000313" key="2">
    <source>
        <dbReference type="Proteomes" id="UP000824881"/>
    </source>
</evidence>
<protein>
    <submittedName>
        <fullName evidence="1">Uncharacterized protein</fullName>
    </submittedName>
</protein>
<proteinExistence type="predicted"/>
<sequence>MSESHTNDDTNNAATPQPSITDLPNDEKGSAPFTREQKAFLELRTPDCKVARTNKRLSDFWARLFTEWFSKYPLPDDTPQKTMEAKLKQWYNNHTRVNANSRQVLNLNQGKRSKRPAAFQTFSSLYYDGEKKDTILPKEEKRFHDIVEEEWSSHCKENKLYDAKGRPAKMPVSFLNKIAKSVFENQPSEIQEEVASHPLQHPATKKDDEGEGEENADLTAARRYNKAIQSIPISIDQACRQIFTEAGFISFTMVAGPDPSQGGNILADFKGAVEDQFVKFAKHVFPPSERVKRSLPGTESLRNYTVPAGKPLPSKPIASTSKASTSSVASQDELDRNTLRAMGRVVEDDAEDDTNVEMENITPARPPDPARPRYKSQYEIDREKNIKDNQALLVSLGLDKPILANPNEKKQRAPRTKRIKGTAAVRKSSRFVASPSEEPELVGTSVPPTPTSLATTSAPAPSCASTDTPAAPAILNGISSTQATSSAPIAPAMPNAPAMADAPSQGVRAVSAPIDAPAMADAPSQGVRAVSAPIAPAMPDAPAMADAPSQGVRAVSTPIDTPAVADAPTDAPAMPSSSTLTTAAPIEEEHGVGGVVAPATTTIHSADDMDVDAIHPLVPVEASQWLKDAAEALWNYSADNRWRGIVQKLVYFEKSLGFLEGRIATHTLASGKHRPKEVGDWVRAGRPPPPVLEDIKMFGDQWWTWYKELQPAARKSSDGSLQRVQLDVTSWCEARKGSINGFYSIIASLGWWVVADEAKRRDGKNDNQEVLVEDARMAGALADVDWVLQCMTSASTSKRASPAGETMDERDTKRTRI</sequence>
<dbReference type="Proteomes" id="UP000824881">
    <property type="component" value="Unassembled WGS sequence"/>
</dbReference>
<dbReference type="EMBL" id="WQMT02000005">
    <property type="protein sequence ID" value="KAG9222206.1"/>
    <property type="molecule type" value="Genomic_DNA"/>
</dbReference>
<accession>A0ACB7IWH4</accession>